<evidence type="ECO:0000313" key="1">
    <source>
        <dbReference type="EnsemblPlants" id="EMT17893"/>
    </source>
</evidence>
<name>R7W8Y8_AEGTA</name>
<accession>R7W8Y8</accession>
<dbReference type="PANTHER" id="PTHR47389">
    <property type="entry name" value="OS09G0436400 PROTEIN"/>
    <property type="match status" value="1"/>
</dbReference>
<protein>
    <recommendedName>
        <fullName evidence="2">Protease Do-like 14</fullName>
    </recommendedName>
</protein>
<dbReference type="PANTHER" id="PTHR47389:SF8">
    <property type="entry name" value="EXPRESSED PROTEIN"/>
    <property type="match status" value="1"/>
</dbReference>
<dbReference type="AlphaFoldDB" id="R7W8Y8"/>
<dbReference type="InterPro" id="IPR009003">
    <property type="entry name" value="Peptidase_S1_PA"/>
</dbReference>
<dbReference type="EnsemblPlants" id="EMT17893">
    <property type="protein sequence ID" value="EMT17893"/>
    <property type="gene ID" value="F775_08518"/>
</dbReference>
<reference evidence="1" key="1">
    <citation type="submission" date="2015-06" db="UniProtKB">
        <authorList>
            <consortium name="EnsemblPlants"/>
        </authorList>
    </citation>
    <scope>IDENTIFICATION</scope>
</reference>
<evidence type="ECO:0008006" key="2">
    <source>
        <dbReference type="Google" id="ProtNLM"/>
    </source>
</evidence>
<sequence length="284" mass="31341">MSALRHGEPPAKQRNIDPIVRTDHPWDLPATVPLPHRCDCPVYGDQLWRASGFIVEFDESSMIGTIFSCATVSEHILMFPKIDKIREYLFDGTSYDASIEACDNHWNLLVLSVSFGRAVKTMNMVEISENRNAMDVHLQGFVLQPHSASERLCPGDTIIGLGRQSTEPFGLQANCGVYSEGRLGQQSWEEVEKSANSKTIKHNLGKGWARVVVSAIDSWTELEVATDIRVEREDSASIGGPAINKNGGVIGMLFHDLDCTPYMPSNIILKWCGIISKKLGGIVA</sequence>
<organism evidence="1">
    <name type="scientific">Aegilops tauschii</name>
    <name type="common">Tausch's goatgrass</name>
    <name type="synonym">Aegilops squarrosa</name>
    <dbReference type="NCBI Taxonomy" id="37682"/>
    <lineage>
        <taxon>Eukaryota</taxon>
        <taxon>Viridiplantae</taxon>
        <taxon>Streptophyta</taxon>
        <taxon>Embryophyta</taxon>
        <taxon>Tracheophyta</taxon>
        <taxon>Spermatophyta</taxon>
        <taxon>Magnoliopsida</taxon>
        <taxon>Liliopsida</taxon>
        <taxon>Poales</taxon>
        <taxon>Poaceae</taxon>
        <taxon>BOP clade</taxon>
        <taxon>Pooideae</taxon>
        <taxon>Triticodae</taxon>
        <taxon>Triticeae</taxon>
        <taxon>Triticinae</taxon>
        <taxon>Aegilops</taxon>
    </lineage>
</organism>
<dbReference type="SUPFAM" id="SSF50494">
    <property type="entry name" value="Trypsin-like serine proteases"/>
    <property type="match status" value="1"/>
</dbReference>
<proteinExistence type="predicted"/>